<dbReference type="GO" id="GO:0072354">
    <property type="term" value="F:histone H3T3 kinase activity"/>
    <property type="evidence" value="ECO:0007669"/>
    <property type="project" value="TreeGrafter"/>
</dbReference>
<keyword evidence="2" id="KW-0723">Serine/threonine-protein kinase</keyword>
<gene>
    <name evidence="11" type="ORF">FA15DRAFT_622634</name>
</gene>
<dbReference type="Pfam" id="PF12330">
    <property type="entry name" value="Haspin_kinase"/>
    <property type="match status" value="1"/>
</dbReference>
<dbReference type="InterPro" id="IPR011009">
    <property type="entry name" value="Kinase-like_dom_sf"/>
</dbReference>
<keyword evidence="4" id="KW-0547">Nucleotide-binding</keyword>
<keyword evidence="5" id="KW-0418">Kinase</keyword>
<sequence length="832" mass="91903">MLSTRTKQINAYGKRGKRVVDVTVSAETKLGPNGLVSIFDDLPPPPAIAGLTSRMKKRENQIPKSSPKVVGKQRKKRPSLTASPIKKPNRVAQLIQESRRPTKGDSLQQIKPKAKLADPSDTYEPTTTGTAMDSPFRMPLATFSPNVPGSPGLPAHMRLGQQRVPSGKLGKAVPFKLGKSVKTVDVDITVLDDAGEVVTKERRVSRTGIQINNEISKPRLTKVASRPAAQVNCDSESEVVRQPKKPKRALKKQPTVVLSDDSESEPEVKARPPPPRKPTTKPLSRLPTVEVLIPPAPYPIAPIAKEPSETRITTPATPPKPKPRPLHRPAFHRPPSPIARPRQLTPIRGNRSKGLFDPPSPPSPTTPTDLDFSLDFSELSLDLGYNDTPTAAEHDIPEYLRPLLEECHQEVCGPHDFSSFIESFPFDPILQEGRPNGHELEFRKIGEASYSEVFGIGNVVLKVIPLRDESTKTTAAQMTLAPRSNAVGEQEGPAPSDAQDVRKEIIVTRAMGEVYGGFVKFLKTYIVRGKYPQLLLQLWDEYNDKKGSDSIRPDSFKLSQVYAIIVLPNGGPDLETYSFVNASKVGWKQACSIFWQVAKSLAHAERLVSFEHRDLHWGQILVKNVASQRPRLQAVNLNQAAKPKTPRVFMDDASHGVQATVIDLGLSRMDAGDGSDGFRAHWTPFDEEVFMGQGDYQFEIYRMMRDLTNGDWGDYHPMTNVMWLHYLCTQLLTGKGLRAPTARKTKEAPVSGPDVAFSERDCYDSLVDIEQWLGGVLTEAFPAQAKAITKAKGRRKTIAPVNRAALRQGPGCAGEVVEYAIKKGWVRAIKLF</sequence>
<evidence type="ECO:0000256" key="1">
    <source>
        <dbReference type="ARBA" id="ARBA00012513"/>
    </source>
</evidence>
<reference evidence="11 12" key="1">
    <citation type="journal article" date="2019" name="Nat. Ecol. Evol.">
        <title>Megaphylogeny resolves global patterns of mushroom evolution.</title>
        <authorList>
            <person name="Varga T."/>
            <person name="Krizsan K."/>
            <person name="Foldi C."/>
            <person name="Dima B."/>
            <person name="Sanchez-Garcia M."/>
            <person name="Sanchez-Ramirez S."/>
            <person name="Szollosi G.J."/>
            <person name="Szarkandi J.G."/>
            <person name="Papp V."/>
            <person name="Albert L."/>
            <person name="Andreopoulos W."/>
            <person name="Angelini C."/>
            <person name="Antonin V."/>
            <person name="Barry K.W."/>
            <person name="Bougher N.L."/>
            <person name="Buchanan P."/>
            <person name="Buyck B."/>
            <person name="Bense V."/>
            <person name="Catcheside P."/>
            <person name="Chovatia M."/>
            <person name="Cooper J."/>
            <person name="Damon W."/>
            <person name="Desjardin D."/>
            <person name="Finy P."/>
            <person name="Geml J."/>
            <person name="Haridas S."/>
            <person name="Hughes K."/>
            <person name="Justo A."/>
            <person name="Karasinski D."/>
            <person name="Kautmanova I."/>
            <person name="Kiss B."/>
            <person name="Kocsube S."/>
            <person name="Kotiranta H."/>
            <person name="LaButti K.M."/>
            <person name="Lechner B.E."/>
            <person name="Liimatainen K."/>
            <person name="Lipzen A."/>
            <person name="Lukacs Z."/>
            <person name="Mihaltcheva S."/>
            <person name="Morgado L.N."/>
            <person name="Niskanen T."/>
            <person name="Noordeloos M.E."/>
            <person name="Ohm R.A."/>
            <person name="Ortiz-Santana B."/>
            <person name="Ovrebo C."/>
            <person name="Racz N."/>
            <person name="Riley R."/>
            <person name="Savchenko A."/>
            <person name="Shiryaev A."/>
            <person name="Soop K."/>
            <person name="Spirin V."/>
            <person name="Szebenyi C."/>
            <person name="Tomsovsky M."/>
            <person name="Tulloss R.E."/>
            <person name="Uehling J."/>
            <person name="Grigoriev I.V."/>
            <person name="Vagvolgyi C."/>
            <person name="Papp T."/>
            <person name="Martin F.M."/>
            <person name="Miettinen O."/>
            <person name="Hibbett D.S."/>
            <person name="Nagy L.G."/>
        </authorList>
    </citation>
    <scope>NUCLEOTIDE SEQUENCE [LARGE SCALE GENOMIC DNA]</scope>
    <source>
        <strain evidence="11 12">CBS 121175</strain>
    </source>
</reference>
<accession>A0A5C3KP70</accession>
<feature type="domain" description="Serine/threonine-protein kinase haspin C-terminal" evidence="10">
    <location>
        <begin position="687"/>
        <end position="767"/>
    </location>
</feature>
<dbReference type="PANTHER" id="PTHR24419:SF18">
    <property type="entry name" value="SERINE_THREONINE-PROTEIN KINASE HASPIN"/>
    <property type="match status" value="1"/>
</dbReference>
<keyword evidence="3" id="KW-0808">Transferase</keyword>
<protein>
    <recommendedName>
        <fullName evidence="1">non-specific serine/threonine protein kinase</fullName>
        <ecNumber evidence="1">2.7.11.1</ecNumber>
    </recommendedName>
</protein>
<feature type="compositionally biased region" description="Basic residues" evidence="9">
    <location>
        <begin position="321"/>
        <end position="331"/>
    </location>
</feature>
<comment type="catalytic activity">
    <reaction evidence="7">
        <text>L-threonyl-[protein] + ATP = O-phospho-L-threonyl-[protein] + ADP + H(+)</text>
        <dbReference type="Rhea" id="RHEA:46608"/>
        <dbReference type="Rhea" id="RHEA-COMP:11060"/>
        <dbReference type="Rhea" id="RHEA-COMP:11605"/>
        <dbReference type="ChEBI" id="CHEBI:15378"/>
        <dbReference type="ChEBI" id="CHEBI:30013"/>
        <dbReference type="ChEBI" id="CHEBI:30616"/>
        <dbReference type="ChEBI" id="CHEBI:61977"/>
        <dbReference type="ChEBI" id="CHEBI:456216"/>
        <dbReference type="EC" id="2.7.11.1"/>
    </reaction>
</comment>
<name>A0A5C3KP70_COPMA</name>
<evidence type="ECO:0000256" key="8">
    <source>
        <dbReference type="ARBA" id="ARBA00048679"/>
    </source>
</evidence>
<dbReference type="PANTHER" id="PTHR24419">
    <property type="entry name" value="INTERLEUKIN-1 RECEPTOR-ASSOCIATED KINASE"/>
    <property type="match status" value="1"/>
</dbReference>
<dbReference type="EC" id="2.7.11.1" evidence="1"/>
<dbReference type="EMBL" id="ML210243">
    <property type="protein sequence ID" value="TFK22321.1"/>
    <property type="molecule type" value="Genomic_DNA"/>
</dbReference>
<dbReference type="GO" id="GO:0000278">
    <property type="term" value="P:mitotic cell cycle"/>
    <property type="evidence" value="ECO:0007669"/>
    <property type="project" value="TreeGrafter"/>
</dbReference>
<dbReference type="Gene3D" id="1.10.510.10">
    <property type="entry name" value="Transferase(Phosphotransferase) domain 1"/>
    <property type="match status" value="1"/>
</dbReference>
<dbReference type="OrthoDB" id="5327538at2759"/>
<keyword evidence="12" id="KW-1185">Reference proteome</keyword>
<feature type="region of interest" description="Disordered" evidence="9">
    <location>
        <begin position="55"/>
        <end position="135"/>
    </location>
</feature>
<dbReference type="GO" id="GO:0005524">
    <property type="term" value="F:ATP binding"/>
    <property type="evidence" value="ECO:0007669"/>
    <property type="project" value="UniProtKB-KW"/>
</dbReference>
<dbReference type="GO" id="GO:0005634">
    <property type="term" value="C:nucleus"/>
    <property type="evidence" value="ECO:0007669"/>
    <property type="project" value="TreeGrafter"/>
</dbReference>
<organism evidence="11 12">
    <name type="scientific">Coprinopsis marcescibilis</name>
    <name type="common">Agaric fungus</name>
    <name type="synonym">Psathyrella marcescibilis</name>
    <dbReference type="NCBI Taxonomy" id="230819"/>
    <lineage>
        <taxon>Eukaryota</taxon>
        <taxon>Fungi</taxon>
        <taxon>Dikarya</taxon>
        <taxon>Basidiomycota</taxon>
        <taxon>Agaricomycotina</taxon>
        <taxon>Agaricomycetes</taxon>
        <taxon>Agaricomycetidae</taxon>
        <taxon>Agaricales</taxon>
        <taxon>Agaricineae</taxon>
        <taxon>Psathyrellaceae</taxon>
        <taxon>Coprinopsis</taxon>
    </lineage>
</organism>
<evidence type="ECO:0000256" key="5">
    <source>
        <dbReference type="ARBA" id="ARBA00022777"/>
    </source>
</evidence>
<evidence type="ECO:0000313" key="11">
    <source>
        <dbReference type="EMBL" id="TFK22321.1"/>
    </source>
</evidence>
<dbReference type="InterPro" id="IPR024604">
    <property type="entry name" value="GSG2_C"/>
</dbReference>
<evidence type="ECO:0000256" key="9">
    <source>
        <dbReference type="SAM" id="MobiDB-lite"/>
    </source>
</evidence>
<evidence type="ECO:0000256" key="3">
    <source>
        <dbReference type="ARBA" id="ARBA00022679"/>
    </source>
</evidence>
<evidence type="ECO:0000259" key="10">
    <source>
        <dbReference type="SMART" id="SM01331"/>
    </source>
</evidence>
<dbReference type="Gene3D" id="3.30.200.20">
    <property type="entry name" value="Phosphorylase Kinase, domain 1"/>
    <property type="match status" value="1"/>
</dbReference>
<dbReference type="Proteomes" id="UP000307440">
    <property type="component" value="Unassembled WGS sequence"/>
</dbReference>
<dbReference type="GO" id="GO:0005737">
    <property type="term" value="C:cytoplasm"/>
    <property type="evidence" value="ECO:0007669"/>
    <property type="project" value="TreeGrafter"/>
</dbReference>
<dbReference type="SUPFAM" id="SSF56112">
    <property type="entry name" value="Protein kinase-like (PK-like)"/>
    <property type="match status" value="1"/>
</dbReference>
<keyword evidence="6" id="KW-0067">ATP-binding</keyword>
<feature type="compositionally biased region" description="Basic residues" evidence="9">
    <location>
        <begin position="242"/>
        <end position="251"/>
    </location>
</feature>
<evidence type="ECO:0000256" key="6">
    <source>
        <dbReference type="ARBA" id="ARBA00022840"/>
    </source>
</evidence>
<evidence type="ECO:0000313" key="12">
    <source>
        <dbReference type="Proteomes" id="UP000307440"/>
    </source>
</evidence>
<dbReference type="AlphaFoldDB" id="A0A5C3KP70"/>
<feature type="region of interest" description="Disordered" evidence="9">
    <location>
        <begin position="234"/>
        <end position="372"/>
    </location>
</feature>
<evidence type="ECO:0000256" key="4">
    <source>
        <dbReference type="ARBA" id="ARBA00022741"/>
    </source>
</evidence>
<evidence type="ECO:0000256" key="7">
    <source>
        <dbReference type="ARBA" id="ARBA00047899"/>
    </source>
</evidence>
<dbReference type="SMART" id="SM01331">
    <property type="entry name" value="DUF3635"/>
    <property type="match status" value="1"/>
</dbReference>
<dbReference type="STRING" id="230819.A0A5C3KP70"/>
<evidence type="ECO:0000256" key="2">
    <source>
        <dbReference type="ARBA" id="ARBA00022527"/>
    </source>
</evidence>
<comment type="catalytic activity">
    <reaction evidence="8">
        <text>L-seryl-[protein] + ATP = O-phospho-L-seryl-[protein] + ADP + H(+)</text>
        <dbReference type="Rhea" id="RHEA:17989"/>
        <dbReference type="Rhea" id="RHEA-COMP:9863"/>
        <dbReference type="Rhea" id="RHEA-COMP:11604"/>
        <dbReference type="ChEBI" id="CHEBI:15378"/>
        <dbReference type="ChEBI" id="CHEBI:29999"/>
        <dbReference type="ChEBI" id="CHEBI:30616"/>
        <dbReference type="ChEBI" id="CHEBI:83421"/>
        <dbReference type="ChEBI" id="CHEBI:456216"/>
        <dbReference type="EC" id="2.7.11.1"/>
    </reaction>
</comment>
<dbReference type="GO" id="GO:0035556">
    <property type="term" value="P:intracellular signal transduction"/>
    <property type="evidence" value="ECO:0007669"/>
    <property type="project" value="TreeGrafter"/>
</dbReference>
<proteinExistence type="predicted"/>